<evidence type="ECO:0000256" key="1">
    <source>
        <dbReference type="ARBA" id="ARBA00004651"/>
    </source>
</evidence>
<evidence type="ECO:0000256" key="2">
    <source>
        <dbReference type="ARBA" id="ARBA00022475"/>
    </source>
</evidence>
<dbReference type="Pfam" id="PF02687">
    <property type="entry name" value="FtsX"/>
    <property type="match status" value="1"/>
</dbReference>
<dbReference type="InterPro" id="IPR025857">
    <property type="entry name" value="MacB_PCD"/>
</dbReference>
<feature type="transmembrane region" description="Helical" evidence="6">
    <location>
        <begin position="433"/>
        <end position="454"/>
    </location>
</feature>
<comment type="caution">
    <text evidence="9">The sequence shown here is derived from an EMBL/GenBank/DDBJ whole genome shotgun (WGS) entry which is preliminary data.</text>
</comment>
<gene>
    <name evidence="9" type="ORF">KK060_21005</name>
</gene>
<name>A0ABS5VWI6_9BACT</name>
<keyword evidence="5 6" id="KW-0472">Membrane</keyword>
<evidence type="ECO:0000259" key="7">
    <source>
        <dbReference type="Pfam" id="PF02687"/>
    </source>
</evidence>
<evidence type="ECO:0000313" key="9">
    <source>
        <dbReference type="EMBL" id="MBT1705783.1"/>
    </source>
</evidence>
<accession>A0ABS5VWI6</accession>
<dbReference type="Proteomes" id="UP000772618">
    <property type="component" value="Unassembled WGS sequence"/>
</dbReference>
<comment type="subcellular location">
    <subcellularLocation>
        <location evidence="1">Cell membrane</location>
        <topology evidence="1">Multi-pass membrane protein</topology>
    </subcellularLocation>
</comment>
<evidence type="ECO:0000256" key="3">
    <source>
        <dbReference type="ARBA" id="ARBA00022692"/>
    </source>
</evidence>
<reference evidence="9 10" key="1">
    <citation type="submission" date="2021-05" db="EMBL/GenBank/DDBJ databases">
        <title>A Polyphasic approach of four new species of the genus Ohtaekwangia: Ohtaekwangia histidinii sp. nov., Ohtaekwangia cretensis sp. nov., Ohtaekwangia indiensis sp. nov., Ohtaekwangia reichenbachii sp. nov. from diverse environment.</title>
        <authorList>
            <person name="Octaviana S."/>
        </authorList>
    </citation>
    <scope>NUCLEOTIDE SEQUENCE [LARGE SCALE GENOMIC DNA]</scope>
    <source>
        <strain evidence="9 10">PWU20</strain>
    </source>
</reference>
<evidence type="ECO:0000256" key="4">
    <source>
        <dbReference type="ARBA" id="ARBA00022989"/>
    </source>
</evidence>
<feature type="non-terminal residue" evidence="9">
    <location>
        <position position="574"/>
    </location>
</feature>
<evidence type="ECO:0000313" key="10">
    <source>
        <dbReference type="Proteomes" id="UP000772618"/>
    </source>
</evidence>
<sequence length="574" mass="63446">MIGSYIKTSFRSMKRNKLFTTINIVGLAISMSVGLLLIAFMHDLLSYDKFNEKGDRIYRITNVVDTPRGKGKFATTSIKTGKLIREKVAGVEEVTILRNDFSDDAILGDQVIPIKGLWAEPSLFRIFTFPMLKGNLATALQAPYSIVLTESAASKLFGNEDALGKAIKFDTLDYQVTGIMKDIPFFSHLQFEALVSLSTAEQLNKHDARFEEWKSMSSNYVYLLLQENADVAIVQSQLDTIARQENRAAEDIEIELELLPLSRVVVGEPFHRSEGGPPSSGPHASPVVIWILFGLALVVILSACFNYTNLSMARAMHRFKEVGLRKAIGAGKLHVQQQFLVEAIMISLGALFLSYFMFLVLRPQVIGMAPEMQQMVKLEITPSMVTTFIAFSVIVGTIAGLIPALFFSKVSAIHALKNVLSVKVFKQLTLRRTLVVIQYTVTLIFITTTTVGYVQYKNILSFDLGFNTENILNINMQGNNPDVLMAELNAVPEVTAVSKSLIISSVGNALGGFMKYKDSHDSALVLINHVDENYLAVHEHKLIAGGNFIARPSTADGATELIVNEQVLKRLNIA</sequence>
<keyword evidence="10" id="KW-1185">Reference proteome</keyword>
<keyword evidence="3 6" id="KW-0812">Transmembrane</keyword>
<feature type="transmembrane region" description="Helical" evidence="6">
    <location>
        <begin position="380"/>
        <end position="407"/>
    </location>
</feature>
<dbReference type="Pfam" id="PF12704">
    <property type="entry name" value="MacB_PCD"/>
    <property type="match status" value="1"/>
</dbReference>
<keyword evidence="2" id="KW-1003">Cell membrane</keyword>
<dbReference type="InterPro" id="IPR050250">
    <property type="entry name" value="Macrolide_Exporter_MacB"/>
</dbReference>
<feature type="transmembrane region" description="Helical" evidence="6">
    <location>
        <begin position="287"/>
        <end position="308"/>
    </location>
</feature>
<evidence type="ECO:0000259" key="8">
    <source>
        <dbReference type="Pfam" id="PF12704"/>
    </source>
</evidence>
<evidence type="ECO:0000256" key="5">
    <source>
        <dbReference type="ARBA" id="ARBA00023136"/>
    </source>
</evidence>
<feature type="transmembrane region" description="Helical" evidence="6">
    <location>
        <begin position="339"/>
        <end position="360"/>
    </location>
</feature>
<protein>
    <submittedName>
        <fullName evidence="9">ABC transporter permease</fullName>
    </submittedName>
</protein>
<evidence type="ECO:0000256" key="6">
    <source>
        <dbReference type="SAM" id="Phobius"/>
    </source>
</evidence>
<feature type="domain" description="MacB-like periplasmic core" evidence="8">
    <location>
        <begin position="20"/>
        <end position="240"/>
    </location>
</feature>
<dbReference type="EMBL" id="JAHESD010000067">
    <property type="protein sequence ID" value="MBT1705783.1"/>
    <property type="molecule type" value="Genomic_DNA"/>
</dbReference>
<dbReference type="PANTHER" id="PTHR30572">
    <property type="entry name" value="MEMBRANE COMPONENT OF TRANSPORTER-RELATED"/>
    <property type="match status" value="1"/>
</dbReference>
<keyword evidence="4 6" id="KW-1133">Transmembrane helix</keyword>
<dbReference type="PANTHER" id="PTHR30572:SF18">
    <property type="entry name" value="ABC-TYPE MACROLIDE FAMILY EXPORT SYSTEM PERMEASE COMPONENT 2"/>
    <property type="match status" value="1"/>
</dbReference>
<feature type="domain" description="ABC3 transporter permease C-terminal" evidence="7">
    <location>
        <begin position="295"/>
        <end position="410"/>
    </location>
</feature>
<feature type="transmembrane region" description="Helical" evidence="6">
    <location>
        <begin position="21"/>
        <end position="41"/>
    </location>
</feature>
<organism evidence="9 10">
    <name type="scientific">Chryseosolibacter indicus</name>
    <dbReference type="NCBI Taxonomy" id="2782351"/>
    <lineage>
        <taxon>Bacteria</taxon>
        <taxon>Pseudomonadati</taxon>
        <taxon>Bacteroidota</taxon>
        <taxon>Cytophagia</taxon>
        <taxon>Cytophagales</taxon>
        <taxon>Chryseotaleaceae</taxon>
        <taxon>Chryseosolibacter</taxon>
    </lineage>
</organism>
<dbReference type="InterPro" id="IPR003838">
    <property type="entry name" value="ABC3_permease_C"/>
</dbReference>
<proteinExistence type="predicted"/>